<organism evidence="2 3">
    <name type="scientific">Leucobacter manosquensis</name>
    <dbReference type="NCBI Taxonomy" id="2810611"/>
    <lineage>
        <taxon>Bacteria</taxon>
        <taxon>Bacillati</taxon>
        <taxon>Actinomycetota</taxon>
        <taxon>Actinomycetes</taxon>
        <taxon>Micrococcales</taxon>
        <taxon>Microbacteriaceae</taxon>
        <taxon>Leucobacter</taxon>
    </lineage>
</organism>
<keyword evidence="3" id="KW-1185">Reference proteome</keyword>
<evidence type="ECO:0008006" key="4">
    <source>
        <dbReference type="Google" id="ProtNLM"/>
    </source>
</evidence>
<keyword evidence="1" id="KW-0812">Transmembrane</keyword>
<dbReference type="RefSeq" id="WP_211648700.1">
    <property type="nucleotide sequence ID" value="NZ_JAFEVO010000001.1"/>
</dbReference>
<keyword evidence="1" id="KW-1133">Transmembrane helix</keyword>
<dbReference type="EMBL" id="JAFEVO010000001">
    <property type="protein sequence ID" value="MBS3181655.1"/>
    <property type="molecule type" value="Genomic_DNA"/>
</dbReference>
<dbReference type="Proteomes" id="UP000811492">
    <property type="component" value="Unassembled WGS sequence"/>
</dbReference>
<proteinExistence type="predicted"/>
<comment type="caution">
    <text evidence="2">The sequence shown here is derived from an EMBL/GenBank/DDBJ whole genome shotgun (WGS) entry which is preliminary data.</text>
</comment>
<evidence type="ECO:0000313" key="3">
    <source>
        <dbReference type="Proteomes" id="UP000811492"/>
    </source>
</evidence>
<evidence type="ECO:0000313" key="2">
    <source>
        <dbReference type="EMBL" id="MBS3181655.1"/>
    </source>
</evidence>
<feature type="transmembrane region" description="Helical" evidence="1">
    <location>
        <begin position="12"/>
        <end position="33"/>
    </location>
</feature>
<keyword evidence="1" id="KW-0472">Membrane</keyword>
<gene>
    <name evidence="2" type="ORF">JSQ98_05535</name>
</gene>
<accession>A0ABS5M3V5</accession>
<evidence type="ECO:0000256" key="1">
    <source>
        <dbReference type="SAM" id="Phobius"/>
    </source>
</evidence>
<name>A0ABS5M3V5_9MICO</name>
<sequence length="154" mass="16777">MGGNRLREYPVHWSLLAIVLLLVLSMIGTYVAVHNVNNASAQQLEARLQEIPLPPDTKLVDSGWAAQRLAGAGNGMQYAGALLIRSELGPAELEEFYDEHGSDGYVIATNDERLGRVSLIFDAEHDLAQPGLFMIVSSDEPQGGSIRQLDLRGH</sequence>
<protein>
    <recommendedName>
        <fullName evidence="4">DUF4860 domain-containing protein</fullName>
    </recommendedName>
</protein>
<reference evidence="2 3" key="1">
    <citation type="submission" date="2021-02" db="EMBL/GenBank/DDBJ databases">
        <title>Draft genome and description of Leucobacter sp nov strain Marseille-Q4368.</title>
        <authorList>
            <person name="Boxberger M."/>
            <person name="La Scola B."/>
        </authorList>
    </citation>
    <scope>NUCLEOTIDE SEQUENCE [LARGE SCALE GENOMIC DNA]</scope>
    <source>
        <strain evidence="2 3">Marseille-Q4368</strain>
    </source>
</reference>